<feature type="domain" description="Methyltransferase type 11" evidence="2">
    <location>
        <begin position="43"/>
        <end position="131"/>
    </location>
</feature>
<feature type="transmembrane region" description="Helical" evidence="1">
    <location>
        <begin position="212"/>
        <end position="240"/>
    </location>
</feature>
<organism evidence="3 4">
    <name type="scientific">Candidatus Uhrbacteria bacterium RIFCSPLOWO2_01_FULL_47_25</name>
    <dbReference type="NCBI Taxonomy" id="1802402"/>
    <lineage>
        <taxon>Bacteria</taxon>
        <taxon>Candidatus Uhriibacteriota</taxon>
    </lineage>
</organism>
<dbReference type="InterPro" id="IPR050508">
    <property type="entry name" value="Methyltransf_Superfamily"/>
</dbReference>
<dbReference type="CDD" id="cd02440">
    <property type="entry name" value="AdoMet_MTases"/>
    <property type="match status" value="1"/>
</dbReference>
<name>A0A1F7UUP4_9BACT</name>
<keyword evidence="1" id="KW-0812">Transmembrane</keyword>
<evidence type="ECO:0000313" key="4">
    <source>
        <dbReference type="Proteomes" id="UP000176846"/>
    </source>
</evidence>
<dbReference type="InterPro" id="IPR029063">
    <property type="entry name" value="SAM-dependent_MTases_sf"/>
</dbReference>
<dbReference type="Gene3D" id="3.40.50.150">
    <property type="entry name" value="Vaccinia Virus protein VP39"/>
    <property type="match status" value="1"/>
</dbReference>
<dbReference type="GO" id="GO:0008757">
    <property type="term" value="F:S-adenosylmethionine-dependent methyltransferase activity"/>
    <property type="evidence" value="ECO:0007669"/>
    <property type="project" value="InterPro"/>
</dbReference>
<gene>
    <name evidence="3" type="ORF">A2936_00180</name>
</gene>
<dbReference type="AlphaFoldDB" id="A0A1F7UUP4"/>
<dbReference type="Proteomes" id="UP000176846">
    <property type="component" value="Unassembled WGS sequence"/>
</dbReference>
<feature type="transmembrane region" description="Helical" evidence="1">
    <location>
        <begin position="166"/>
        <end position="187"/>
    </location>
</feature>
<keyword evidence="1" id="KW-1133">Transmembrane helix</keyword>
<dbReference type="SUPFAM" id="SSF53335">
    <property type="entry name" value="S-adenosyl-L-methionine-dependent methyltransferases"/>
    <property type="match status" value="1"/>
</dbReference>
<comment type="caution">
    <text evidence="3">The sequence shown here is derived from an EMBL/GenBank/DDBJ whole genome shotgun (WGS) entry which is preliminary data.</text>
</comment>
<evidence type="ECO:0000313" key="3">
    <source>
        <dbReference type="EMBL" id="OGL81397.1"/>
    </source>
</evidence>
<dbReference type="InterPro" id="IPR013216">
    <property type="entry name" value="Methyltransf_11"/>
</dbReference>
<evidence type="ECO:0000256" key="1">
    <source>
        <dbReference type="SAM" id="Phobius"/>
    </source>
</evidence>
<dbReference type="PANTHER" id="PTHR42912:SF93">
    <property type="entry name" value="N6-ADENOSINE-METHYLTRANSFERASE TMT1A"/>
    <property type="match status" value="1"/>
</dbReference>
<dbReference type="PANTHER" id="PTHR42912">
    <property type="entry name" value="METHYLTRANSFERASE"/>
    <property type="match status" value="1"/>
</dbReference>
<reference evidence="3 4" key="1">
    <citation type="journal article" date="2016" name="Nat. Commun.">
        <title>Thousands of microbial genomes shed light on interconnected biogeochemical processes in an aquifer system.</title>
        <authorList>
            <person name="Anantharaman K."/>
            <person name="Brown C.T."/>
            <person name="Hug L.A."/>
            <person name="Sharon I."/>
            <person name="Castelle C.J."/>
            <person name="Probst A.J."/>
            <person name="Thomas B.C."/>
            <person name="Singh A."/>
            <person name="Wilkins M.J."/>
            <person name="Karaoz U."/>
            <person name="Brodie E.L."/>
            <person name="Williams K.H."/>
            <person name="Hubbard S.S."/>
            <person name="Banfield J.F."/>
        </authorList>
    </citation>
    <scope>NUCLEOTIDE SEQUENCE [LARGE SCALE GENOMIC DNA]</scope>
</reference>
<sequence length="244" mass="28154">MNDQEYQTIHELEHRYWWHIGRRYIVKTILKKYLSTNGNQLILDIGCGTGGNFNTLRDFGKVVGVDNSKQALEFAQQKGHTETVVASAIDLPFTDQKFNCVVMLDVLEHIEDDYSALEEAYRVLKPNGGFLLTVPAYQWLWSGHDEALGHIRRYVKNKIIKKVIDAGFYIEFQSYAISILFPIIALYRLVTRTSKMEQTSSYVVVPEFMNSFFMWLLCIEGLMFRLGINLPFGTSIVIYASKRD</sequence>
<protein>
    <recommendedName>
        <fullName evidence="2">Methyltransferase type 11 domain-containing protein</fullName>
    </recommendedName>
</protein>
<accession>A0A1F7UUP4</accession>
<keyword evidence="1" id="KW-0472">Membrane</keyword>
<dbReference type="Pfam" id="PF08241">
    <property type="entry name" value="Methyltransf_11"/>
    <property type="match status" value="1"/>
</dbReference>
<evidence type="ECO:0000259" key="2">
    <source>
        <dbReference type="Pfam" id="PF08241"/>
    </source>
</evidence>
<dbReference type="EMBL" id="MGEK01000030">
    <property type="protein sequence ID" value="OGL81397.1"/>
    <property type="molecule type" value="Genomic_DNA"/>
</dbReference>
<proteinExistence type="predicted"/>